<evidence type="ECO:0000313" key="2">
    <source>
        <dbReference type="Proteomes" id="UP001152747"/>
    </source>
</evidence>
<evidence type="ECO:0000313" key="1">
    <source>
        <dbReference type="EMBL" id="CAI5446897.1"/>
    </source>
</evidence>
<comment type="caution">
    <text evidence="1">The sequence shown here is derived from an EMBL/GenBank/DDBJ whole genome shotgun (WGS) entry which is preliminary data.</text>
</comment>
<keyword evidence="2" id="KW-1185">Reference proteome</keyword>
<name>A0A9P1IJW6_9PELO</name>
<gene>
    <name evidence="1" type="ORF">CAMP_LOCUS9534</name>
</gene>
<organism evidence="1 2">
    <name type="scientific">Caenorhabditis angaria</name>
    <dbReference type="NCBI Taxonomy" id="860376"/>
    <lineage>
        <taxon>Eukaryota</taxon>
        <taxon>Metazoa</taxon>
        <taxon>Ecdysozoa</taxon>
        <taxon>Nematoda</taxon>
        <taxon>Chromadorea</taxon>
        <taxon>Rhabditida</taxon>
        <taxon>Rhabditina</taxon>
        <taxon>Rhabditomorpha</taxon>
        <taxon>Rhabditoidea</taxon>
        <taxon>Rhabditidae</taxon>
        <taxon>Peloderinae</taxon>
        <taxon>Caenorhabditis</taxon>
    </lineage>
</organism>
<proteinExistence type="predicted"/>
<sequence>MQFSTDPQTVLISQHRVIELLWHSSAQIIIRPIKIVKSMDCLPIIHLRTMKSLGIHQIMKNIRAKIIIVINFHFILYFNTQKRDKIMEQHVTDVISIDLKIQISKQNGMSKLKNYNCYRFPFHFSYVLTPKKEKYYDSWCMFGRFSKICKNYWTKHVLKNKRSVRIGAISTKNVGYSKNFELFCIFCEVIN</sequence>
<dbReference type="Proteomes" id="UP001152747">
    <property type="component" value="Unassembled WGS sequence"/>
</dbReference>
<accession>A0A9P1IJW6</accession>
<dbReference type="EMBL" id="CANHGI010000004">
    <property type="protein sequence ID" value="CAI5446897.1"/>
    <property type="molecule type" value="Genomic_DNA"/>
</dbReference>
<reference evidence="1" key="1">
    <citation type="submission" date="2022-11" db="EMBL/GenBank/DDBJ databases">
        <authorList>
            <person name="Kikuchi T."/>
        </authorList>
    </citation>
    <scope>NUCLEOTIDE SEQUENCE</scope>
    <source>
        <strain evidence="1">PS1010</strain>
    </source>
</reference>
<protein>
    <submittedName>
        <fullName evidence="1">Uncharacterized protein</fullName>
    </submittedName>
</protein>
<dbReference type="AlphaFoldDB" id="A0A9P1IJW6"/>